<protein>
    <recommendedName>
        <fullName evidence="7">VTT domain-containing protein</fullName>
    </recommendedName>
</protein>
<organism evidence="8 9">
    <name type="scientific">Cylindrotheca closterium</name>
    <dbReference type="NCBI Taxonomy" id="2856"/>
    <lineage>
        <taxon>Eukaryota</taxon>
        <taxon>Sar</taxon>
        <taxon>Stramenopiles</taxon>
        <taxon>Ochrophyta</taxon>
        <taxon>Bacillariophyta</taxon>
        <taxon>Bacillariophyceae</taxon>
        <taxon>Bacillariophycidae</taxon>
        <taxon>Bacillariales</taxon>
        <taxon>Bacillariaceae</taxon>
        <taxon>Cylindrotheca</taxon>
    </lineage>
</organism>
<dbReference type="Pfam" id="PF09335">
    <property type="entry name" value="VTT_dom"/>
    <property type="match status" value="1"/>
</dbReference>
<reference evidence="8" key="1">
    <citation type="submission" date="2023-08" db="EMBL/GenBank/DDBJ databases">
        <authorList>
            <person name="Audoor S."/>
            <person name="Bilcke G."/>
        </authorList>
    </citation>
    <scope>NUCLEOTIDE SEQUENCE</scope>
</reference>
<evidence type="ECO:0000313" key="8">
    <source>
        <dbReference type="EMBL" id="CAJ1953676.1"/>
    </source>
</evidence>
<feature type="domain" description="VTT" evidence="7">
    <location>
        <begin position="116"/>
        <end position="241"/>
    </location>
</feature>
<evidence type="ECO:0000313" key="9">
    <source>
        <dbReference type="Proteomes" id="UP001295423"/>
    </source>
</evidence>
<dbReference type="PANTHER" id="PTHR12677:SF59">
    <property type="entry name" value="GOLGI APPARATUS MEMBRANE PROTEIN TVP38-RELATED"/>
    <property type="match status" value="1"/>
</dbReference>
<feature type="transmembrane region" description="Helical" evidence="6">
    <location>
        <begin position="132"/>
        <end position="152"/>
    </location>
</feature>
<feature type="transmembrane region" description="Helical" evidence="6">
    <location>
        <begin position="258"/>
        <end position="278"/>
    </location>
</feature>
<comment type="caution">
    <text evidence="8">The sequence shown here is derived from an EMBL/GenBank/DDBJ whole genome shotgun (WGS) entry which is preliminary data.</text>
</comment>
<sequence length="333" mass="36307">MTAMKHIKLSQTTSTDSGDIDAIQCDAAVPLEPEEESDHHELPAPTEKRRSTTSMVIKITIGLILTGLVLFVLIDSMTNKRIPEMKTRMLTWCEENPLEGTIIYTVCFIVGVIIMIPATVFVVAGGFIFSHVYGFGFGVAIAIFVSLIGTAVGSTSAFTLGRYLFKDCLTPSVQKYKLLKVLDRAMDHHGFRIMVLLHLNPVSPFGILNYICGSLSISGKDYFFSAVGTTPGVILYCFLGASAQNLTALEHAGKDRTATIFTIVVGLIAGISLVKVMGNYAKKELEILEVQYALEEDGAEENVRPSTVLSTDEMDVEVVEQRSQDEGDIPTIV</sequence>
<dbReference type="InterPro" id="IPR032816">
    <property type="entry name" value="VTT_dom"/>
</dbReference>
<feature type="transmembrane region" description="Helical" evidence="6">
    <location>
        <begin position="102"/>
        <end position="125"/>
    </location>
</feature>
<keyword evidence="9" id="KW-1185">Reference proteome</keyword>
<dbReference type="PANTHER" id="PTHR12677">
    <property type="entry name" value="GOLGI APPARATUS MEMBRANE PROTEIN TVP38-RELATED"/>
    <property type="match status" value="1"/>
</dbReference>
<evidence type="ECO:0000256" key="3">
    <source>
        <dbReference type="ARBA" id="ARBA00022692"/>
    </source>
</evidence>
<feature type="transmembrane region" description="Helical" evidence="6">
    <location>
        <begin position="55"/>
        <end position="74"/>
    </location>
</feature>
<dbReference type="GO" id="GO:0005886">
    <property type="term" value="C:plasma membrane"/>
    <property type="evidence" value="ECO:0007669"/>
    <property type="project" value="UniProtKB-SubCell"/>
</dbReference>
<proteinExistence type="predicted"/>
<evidence type="ECO:0000256" key="5">
    <source>
        <dbReference type="ARBA" id="ARBA00023136"/>
    </source>
</evidence>
<evidence type="ECO:0000256" key="2">
    <source>
        <dbReference type="ARBA" id="ARBA00022475"/>
    </source>
</evidence>
<evidence type="ECO:0000256" key="1">
    <source>
        <dbReference type="ARBA" id="ARBA00004651"/>
    </source>
</evidence>
<accession>A0AAD2PV18</accession>
<gene>
    <name evidence="8" type="ORF">CYCCA115_LOCUS14279</name>
</gene>
<keyword evidence="5 6" id="KW-0472">Membrane</keyword>
<keyword evidence="2" id="KW-1003">Cell membrane</keyword>
<evidence type="ECO:0000256" key="6">
    <source>
        <dbReference type="SAM" id="Phobius"/>
    </source>
</evidence>
<evidence type="ECO:0000259" key="7">
    <source>
        <dbReference type="Pfam" id="PF09335"/>
    </source>
</evidence>
<dbReference type="AlphaFoldDB" id="A0AAD2PV18"/>
<dbReference type="EMBL" id="CAKOGP040001836">
    <property type="protein sequence ID" value="CAJ1953676.1"/>
    <property type="molecule type" value="Genomic_DNA"/>
</dbReference>
<feature type="transmembrane region" description="Helical" evidence="6">
    <location>
        <begin position="191"/>
        <end position="211"/>
    </location>
</feature>
<keyword evidence="4 6" id="KW-1133">Transmembrane helix</keyword>
<dbReference type="Proteomes" id="UP001295423">
    <property type="component" value="Unassembled WGS sequence"/>
</dbReference>
<name>A0AAD2PV18_9STRA</name>
<keyword evidence="3 6" id="KW-0812">Transmembrane</keyword>
<evidence type="ECO:0000256" key="4">
    <source>
        <dbReference type="ARBA" id="ARBA00022989"/>
    </source>
</evidence>
<comment type="subcellular location">
    <subcellularLocation>
        <location evidence="1">Cell membrane</location>
        <topology evidence="1">Multi-pass membrane protein</topology>
    </subcellularLocation>
</comment>
<feature type="transmembrane region" description="Helical" evidence="6">
    <location>
        <begin position="223"/>
        <end position="246"/>
    </location>
</feature>
<dbReference type="InterPro" id="IPR015414">
    <property type="entry name" value="TMEM64"/>
</dbReference>